<evidence type="ECO:0000259" key="10">
    <source>
        <dbReference type="PROSITE" id="PS50850"/>
    </source>
</evidence>
<feature type="compositionally biased region" description="Low complexity" evidence="8">
    <location>
        <begin position="452"/>
        <end position="465"/>
    </location>
</feature>
<dbReference type="Proteomes" id="UP000053244">
    <property type="component" value="Unassembled WGS sequence"/>
</dbReference>
<reference evidence="11 12" key="1">
    <citation type="submission" date="2015-10" db="EMBL/GenBank/DDBJ databases">
        <authorList>
            <person name="Gilbert D.G."/>
        </authorList>
    </citation>
    <scope>NUCLEOTIDE SEQUENCE [LARGE SCALE GENOMIC DNA]</scope>
    <source>
        <strain evidence="11 12">NRRL B-16712</strain>
    </source>
</reference>
<evidence type="ECO:0000313" key="12">
    <source>
        <dbReference type="Proteomes" id="UP000053244"/>
    </source>
</evidence>
<comment type="subcellular location">
    <subcellularLocation>
        <location evidence="1">Cell membrane</location>
        <topology evidence="1">Multi-pass membrane protein</topology>
    </subcellularLocation>
</comment>
<evidence type="ECO:0000256" key="2">
    <source>
        <dbReference type="ARBA" id="ARBA00008537"/>
    </source>
</evidence>
<evidence type="ECO:0000256" key="9">
    <source>
        <dbReference type="SAM" id="Phobius"/>
    </source>
</evidence>
<dbReference type="InterPro" id="IPR011701">
    <property type="entry name" value="MFS"/>
</dbReference>
<sequence length="483" mass="48972">MEKTRRRVVLAICCTSIFLVGMDTTVVSVALPSIGRDLGLGVRELEWAVDAYTLVLASLLITSGALADRVGRRRIFRVGLVLFAAGSVGCALAPGLGALVAARVVQGVGGSMLSPVALAIVVSTITDARQRAQAIGIWAAVFGLSMAAGPVLGGAIVTGLGWRPVFWVNLPIIAVVLVLTVVYVPESRSPQPRRLDPTGQVLLTVLVGTVVAVLIEGPRVGWWSGPSMISYGVIAAAAITFSVVEARRAEPLMDLRLFRRLPFAAAVGGAVVTFTALNLTLLLGTFYLQQVRGMSPIAAGLVTLPMAIAATVCAPLSGYLVGRSGPRLPLRLAGVSTTIGGLLLVGLNERTGVPVLLTAYLFVGVGVGFANAPITNTAVSGLPAARAGVAGGIASTARQVGAALGIALAGGLVADPGPAGLAAATRPGWFLVAAGGLALLLIAQVSPAPGDAGRVSPGPGSGARPAPRDGSYEPRPSVPGRSR</sequence>
<feature type="transmembrane region" description="Helical" evidence="9">
    <location>
        <begin position="265"/>
        <end position="288"/>
    </location>
</feature>
<evidence type="ECO:0000256" key="4">
    <source>
        <dbReference type="ARBA" id="ARBA00022475"/>
    </source>
</evidence>
<comment type="similarity">
    <text evidence="2">Belongs to the major facilitator superfamily. EmrB family.</text>
</comment>
<evidence type="ECO:0000256" key="7">
    <source>
        <dbReference type="ARBA" id="ARBA00023136"/>
    </source>
</evidence>
<dbReference type="Gene3D" id="1.20.1250.20">
    <property type="entry name" value="MFS general substrate transporter like domains"/>
    <property type="match status" value="1"/>
</dbReference>
<gene>
    <name evidence="11" type="ORF">ADL15_11020</name>
</gene>
<evidence type="ECO:0000256" key="6">
    <source>
        <dbReference type="ARBA" id="ARBA00022989"/>
    </source>
</evidence>
<dbReference type="Gene3D" id="1.20.1720.10">
    <property type="entry name" value="Multidrug resistance protein D"/>
    <property type="match status" value="1"/>
</dbReference>
<feature type="transmembrane region" description="Helical" evidence="9">
    <location>
        <begin position="353"/>
        <end position="372"/>
    </location>
</feature>
<protein>
    <submittedName>
        <fullName evidence="11">MFS transporter</fullName>
    </submittedName>
</protein>
<dbReference type="GO" id="GO:0022857">
    <property type="term" value="F:transmembrane transporter activity"/>
    <property type="evidence" value="ECO:0007669"/>
    <property type="project" value="InterPro"/>
</dbReference>
<dbReference type="InterPro" id="IPR005829">
    <property type="entry name" value="Sugar_transporter_CS"/>
</dbReference>
<evidence type="ECO:0000256" key="1">
    <source>
        <dbReference type="ARBA" id="ARBA00004651"/>
    </source>
</evidence>
<dbReference type="SUPFAM" id="SSF103473">
    <property type="entry name" value="MFS general substrate transporter"/>
    <property type="match status" value="1"/>
</dbReference>
<comment type="caution">
    <text evidence="11">The sequence shown here is derived from an EMBL/GenBank/DDBJ whole genome shotgun (WGS) entry which is preliminary data.</text>
</comment>
<dbReference type="PANTHER" id="PTHR42718:SF9">
    <property type="entry name" value="MAJOR FACILITATOR SUPERFAMILY MULTIDRUG TRANSPORTER MFSC"/>
    <property type="match status" value="1"/>
</dbReference>
<keyword evidence="3" id="KW-0813">Transport</keyword>
<feature type="transmembrane region" description="Helical" evidence="9">
    <location>
        <begin position="328"/>
        <end position="347"/>
    </location>
</feature>
<accession>A0A0X3V113</accession>
<name>A0A0X3V113_9ACTN</name>
<dbReference type="NCBIfam" id="TIGR00711">
    <property type="entry name" value="efflux_EmrB"/>
    <property type="match status" value="1"/>
</dbReference>
<evidence type="ECO:0000256" key="8">
    <source>
        <dbReference type="SAM" id="MobiDB-lite"/>
    </source>
</evidence>
<dbReference type="InterPro" id="IPR020846">
    <property type="entry name" value="MFS_dom"/>
</dbReference>
<dbReference type="PROSITE" id="PS00216">
    <property type="entry name" value="SUGAR_TRANSPORT_1"/>
    <property type="match status" value="1"/>
</dbReference>
<evidence type="ECO:0000256" key="5">
    <source>
        <dbReference type="ARBA" id="ARBA00022692"/>
    </source>
</evidence>
<dbReference type="PRINTS" id="PR01036">
    <property type="entry name" value="TCRTETB"/>
</dbReference>
<feature type="transmembrane region" description="Helical" evidence="9">
    <location>
        <begin position="221"/>
        <end position="244"/>
    </location>
</feature>
<dbReference type="Pfam" id="PF07690">
    <property type="entry name" value="MFS_1"/>
    <property type="match status" value="1"/>
</dbReference>
<feature type="transmembrane region" description="Helical" evidence="9">
    <location>
        <begin position="197"/>
        <end position="215"/>
    </location>
</feature>
<feature type="transmembrane region" description="Helical" evidence="9">
    <location>
        <begin position="428"/>
        <end position="446"/>
    </location>
</feature>
<feature type="transmembrane region" description="Helical" evidence="9">
    <location>
        <begin position="79"/>
        <end position="102"/>
    </location>
</feature>
<feature type="transmembrane region" description="Helical" evidence="9">
    <location>
        <begin position="166"/>
        <end position="185"/>
    </location>
</feature>
<dbReference type="GO" id="GO:0005886">
    <property type="term" value="C:plasma membrane"/>
    <property type="evidence" value="ECO:0007669"/>
    <property type="project" value="UniProtKB-SubCell"/>
</dbReference>
<keyword evidence="6 9" id="KW-1133">Transmembrane helix</keyword>
<dbReference type="PANTHER" id="PTHR42718">
    <property type="entry name" value="MAJOR FACILITATOR SUPERFAMILY MULTIDRUG TRANSPORTER MFSC"/>
    <property type="match status" value="1"/>
</dbReference>
<keyword evidence="5 9" id="KW-0812">Transmembrane</keyword>
<dbReference type="CDD" id="cd17321">
    <property type="entry name" value="MFS_MMR_MDR_like"/>
    <property type="match status" value="1"/>
</dbReference>
<dbReference type="InterPro" id="IPR036259">
    <property type="entry name" value="MFS_trans_sf"/>
</dbReference>
<dbReference type="EMBL" id="LLZH01000065">
    <property type="protein sequence ID" value="KUL38449.1"/>
    <property type="molecule type" value="Genomic_DNA"/>
</dbReference>
<dbReference type="InterPro" id="IPR004638">
    <property type="entry name" value="EmrB-like"/>
</dbReference>
<feature type="transmembrane region" description="Helical" evidence="9">
    <location>
        <begin position="47"/>
        <end position="67"/>
    </location>
</feature>
<dbReference type="PROSITE" id="PS50850">
    <property type="entry name" value="MFS"/>
    <property type="match status" value="1"/>
</dbReference>
<feature type="transmembrane region" description="Helical" evidence="9">
    <location>
        <begin position="137"/>
        <end position="160"/>
    </location>
</feature>
<keyword evidence="4" id="KW-1003">Cell membrane</keyword>
<feature type="region of interest" description="Disordered" evidence="8">
    <location>
        <begin position="450"/>
        <end position="483"/>
    </location>
</feature>
<keyword evidence="12" id="KW-1185">Reference proteome</keyword>
<dbReference type="RefSeq" id="WP_067687960.1">
    <property type="nucleotide sequence ID" value="NZ_LLZH01000065.1"/>
</dbReference>
<feature type="transmembrane region" description="Helical" evidence="9">
    <location>
        <begin position="108"/>
        <end position="125"/>
    </location>
</feature>
<proteinExistence type="inferred from homology"/>
<dbReference type="OrthoDB" id="9781469at2"/>
<feature type="transmembrane region" description="Helical" evidence="9">
    <location>
        <begin position="294"/>
        <end position="316"/>
    </location>
</feature>
<evidence type="ECO:0000313" key="11">
    <source>
        <dbReference type="EMBL" id="KUL38449.1"/>
    </source>
</evidence>
<evidence type="ECO:0000256" key="3">
    <source>
        <dbReference type="ARBA" id="ARBA00022448"/>
    </source>
</evidence>
<organism evidence="11 12">
    <name type="scientific">Actinoplanes awajinensis subsp. mycoplanecinus</name>
    <dbReference type="NCBI Taxonomy" id="135947"/>
    <lineage>
        <taxon>Bacteria</taxon>
        <taxon>Bacillati</taxon>
        <taxon>Actinomycetota</taxon>
        <taxon>Actinomycetes</taxon>
        <taxon>Micromonosporales</taxon>
        <taxon>Micromonosporaceae</taxon>
        <taxon>Actinoplanes</taxon>
    </lineage>
</organism>
<feature type="transmembrane region" description="Helical" evidence="9">
    <location>
        <begin position="384"/>
        <end position="408"/>
    </location>
</feature>
<keyword evidence="7 9" id="KW-0472">Membrane</keyword>
<dbReference type="AlphaFoldDB" id="A0A0X3V113"/>
<feature type="domain" description="Major facilitator superfamily (MFS) profile" evidence="10">
    <location>
        <begin position="9"/>
        <end position="452"/>
    </location>
</feature>